<evidence type="ECO:0008006" key="4">
    <source>
        <dbReference type="Google" id="ProtNLM"/>
    </source>
</evidence>
<organism evidence="2 3">
    <name type="scientific">Zymoseptoria tritici (strain CBS 115943 / IPO323)</name>
    <name type="common">Speckled leaf blotch fungus</name>
    <name type="synonym">Septoria tritici</name>
    <dbReference type="NCBI Taxonomy" id="336722"/>
    <lineage>
        <taxon>Eukaryota</taxon>
        <taxon>Fungi</taxon>
        <taxon>Dikarya</taxon>
        <taxon>Ascomycota</taxon>
        <taxon>Pezizomycotina</taxon>
        <taxon>Dothideomycetes</taxon>
        <taxon>Dothideomycetidae</taxon>
        <taxon>Mycosphaerellales</taxon>
        <taxon>Mycosphaerellaceae</taxon>
        <taxon>Zymoseptoria</taxon>
    </lineage>
</organism>
<feature type="signal peptide" evidence="1">
    <location>
        <begin position="1"/>
        <end position="19"/>
    </location>
</feature>
<proteinExistence type="predicted"/>
<dbReference type="AlphaFoldDB" id="F9XFH7"/>
<keyword evidence="3" id="KW-1185">Reference proteome</keyword>
<dbReference type="EMBL" id="CM001202">
    <property type="protein sequence ID" value="EGP85925.1"/>
    <property type="molecule type" value="Genomic_DNA"/>
</dbReference>
<evidence type="ECO:0000313" key="2">
    <source>
        <dbReference type="EMBL" id="EGP85925.1"/>
    </source>
</evidence>
<dbReference type="InParanoid" id="F9XFH7"/>
<protein>
    <recommendedName>
        <fullName evidence="4">Secreted protein</fullName>
    </recommendedName>
</protein>
<keyword evidence="1" id="KW-0732">Signal</keyword>
<dbReference type="RefSeq" id="XP_003850949.1">
    <property type="nucleotide sequence ID" value="XM_003850901.1"/>
</dbReference>
<dbReference type="KEGG" id="ztr:MYCGRDRAFT_94850"/>
<name>F9XFH7_ZYMTI</name>
<sequence>MSIFLLLVQLCAVIRPTRPKAQILARQDIDMLCSRTFMRSSFNSVRDSDIINSQHRHRRIRPLPYPSSRDRMNGSIHLRKMDAPSTLSTPVCTTMKAKIMTGSDRTAMQDGHHALKREEVVFQTPGGPMPDVFAISTLRSRRLKNSPDPAPMPPGMPTGVSECETDSYAAKMTEQLNKNPRCQTRSSAHPTMRATVVISEHAGIMHEPTDRSSRR</sequence>
<gene>
    <name evidence="2" type="ORF">MYCGRDRAFT_94850</name>
</gene>
<reference evidence="2 3" key="1">
    <citation type="journal article" date="2011" name="PLoS Genet.">
        <title>Finished genome of the fungal wheat pathogen Mycosphaerella graminicola reveals dispensome structure, chromosome plasticity, and stealth pathogenesis.</title>
        <authorList>
            <person name="Goodwin S.B."/>
            <person name="Ben M'barek S."/>
            <person name="Dhillon B."/>
            <person name="Wittenberg A.H.J."/>
            <person name="Crane C.F."/>
            <person name="Hane J.K."/>
            <person name="Foster A.J."/>
            <person name="Van der Lee T.A.J."/>
            <person name="Grimwood J."/>
            <person name="Aerts A."/>
            <person name="Antoniw J."/>
            <person name="Bailey A."/>
            <person name="Bluhm B."/>
            <person name="Bowler J."/>
            <person name="Bristow J."/>
            <person name="van der Burgt A."/>
            <person name="Canto-Canche B."/>
            <person name="Churchill A.C.L."/>
            <person name="Conde-Ferraez L."/>
            <person name="Cools H.J."/>
            <person name="Coutinho P.M."/>
            <person name="Csukai M."/>
            <person name="Dehal P."/>
            <person name="De Wit P."/>
            <person name="Donzelli B."/>
            <person name="van de Geest H.C."/>
            <person name="van Ham R.C.H.J."/>
            <person name="Hammond-Kosack K.E."/>
            <person name="Henrissat B."/>
            <person name="Kilian A."/>
            <person name="Kobayashi A.K."/>
            <person name="Koopmann E."/>
            <person name="Kourmpetis Y."/>
            <person name="Kuzniar A."/>
            <person name="Lindquist E."/>
            <person name="Lombard V."/>
            <person name="Maliepaard C."/>
            <person name="Martins N."/>
            <person name="Mehrabi R."/>
            <person name="Nap J.P.H."/>
            <person name="Ponomarenko A."/>
            <person name="Rudd J.J."/>
            <person name="Salamov A."/>
            <person name="Schmutz J."/>
            <person name="Schouten H.J."/>
            <person name="Shapiro H."/>
            <person name="Stergiopoulos I."/>
            <person name="Torriani S.F.F."/>
            <person name="Tu H."/>
            <person name="de Vries R.P."/>
            <person name="Waalwijk C."/>
            <person name="Ware S.B."/>
            <person name="Wiebenga A."/>
            <person name="Zwiers L.-H."/>
            <person name="Oliver R.P."/>
            <person name="Grigoriev I.V."/>
            <person name="Kema G.H.J."/>
        </authorList>
    </citation>
    <scope>NUCLEOTIDE SEQUENCE [LARGE SCALE GENOMIC DNA]</scope>
    <source>
        <strain evidence="3">CBS 115943 / IPO323</strain>
    </source>
</reference>
<feature type="chain" id="PRO_5003395624" description="Secreted protein" evidence="1">
    <location>
        <begin position="20"/>
        <end position="215"/>
    </location>
</feature>
<evidence type="ECO:0000313" key="3">
    <source>
        <dbReference type="Proteomes" id="UP000008062"/>
    </source>
</evidence>
<dbReference type="HOGENOM" id="CLU_1284185_0_0_1"/>
<dbReference type="Proteomes" id="UP000008062">
    <property type="component" value="Chromosome 7"/>
</dbReference>
<dbReference type="GeneID" id="13397689"/>
<accession>F9XFH7</accession>
<evidence type="ECO:0000256" key="1">
    <source>
        <dbReference type="SAM" id="SignalP"/>
    </source>
</evidence>